<reference evidence="2" key="1">
    <citation type="submission" date="2023-07" db="EMBL/GenBank/DDBJ databases">
        <title>Chromosome-level Genome Assembly of Striped Snakehead (Channa striata).</title>
        <authorList>
            <person name="Liu H."/>
        </authorList>
    </citation>
    <scope>NUCLEOTIDE SEQUENCE</scope>
    <source>
        <strain evidence="2">Gz</strain>
        <tissue evidence="2">Muscle</tissue>
    </source>
</reference>
<feature type="region of interest" description="Disordered" evidence="1">
    <location>
        <begin position="75"/>
        <end position="94"/>
    </location>
</feature>
<dbReference type="CDD" id="cd22293">
    <property type="entry name" value="RBD_SHLD3_N"/>
    <property type="match status" value="1"/>
</dbReference>
<sequence length="299" mass="33882">MEDVVLHYQPASAAGLSSLIERTEMLLEPFPCRTPVVFTPWFPTTTVDSRLPIRPAKPAPVITYSGDLFFSDSRPHAPTAAAESNKGKEPEDGANVARTLPVKSRDAVCISETSNRLLPASPCIKPERRITGLSCGKWQQNDKDAFVSTDCPMKRSWSIFTYRGVLLQNSQSLSRQFHHMVSTHRLHLRQRAKWVISEDNCEGARGIEQVWRTLSRSVQSARLPTCNANIQRERAEIWVFCDVLYSEQSINERWASVRDDTWPSCVFAAPPWTPLLARIDSVKIRRLICRLPRCGLYLC</sequence>
<dbReference type="GO" id="GO:2001034">
    <property type="term" value="P:positive regulation of double-strand break repair via nonhomologous end joining"/>
    <property type="evidence" value="ECO:0007669"/>
    <property type="project" value="TreeGrafter"/>
</dbReference>
<organism evidence="2 3">
    <name type="scientific">Channa striata</name>
    <name type="common">Snakehead murrel</name>
    <name type="synonym">Ophicephalus striatus</name>
    <dbReference type="NCBI Taxonomy" id="64152"/>
    <lineage>
        <taxon>Eukaryota</taxon>
        <taxon>Metazoa</taxon>
        <taxon>Chordata</taxon>
        <taxon>Craniata</taxon>
        <taxon>Vertebrata</taxon>
        <taxon>Euteleostomi</taxon>
        <taxon>Actinopterygii</taxon>
        <taxon>Neopterygii</taxon>
        <taxon>Teleostei</taxon>
        <taxon>Neoteleostei</taxon>
        <taxon>Acanthomorphata</taxon>
        <taxon>Anabantaria</taxon>
        <taxon>Anabantiformes</taxon>
        <taxon>Channoidei</taxon>
        <taxon>Channidae</taxon>
        <taxon>Channa</taxon>
    </lineage>
</organism>
<comment type="caution">
    <text evidence="2">The sequence shown here is derived from an EMBL/GenBank/DDBJ whole genome shotgun (WGS) entry which is preliminary data.</text>
</comment>
<name>A0AA88MKF2_CHASR</name>
<dbReference type="AlphaFoldDB" id="A0AA88MKF2"/>
<dbReference type="EMBL" id="JAUPFM010000011">
    <property type="protein sequence ID" value="KAK2838213.1"/>
    <property type="molecule type" value="Genomic_DNA"/>
</dbReference>
<dbReference type="GO" id="GO:0045830">
    <property type="term" value="P:positive regulation of isotype switching"/>
    <property type="evidence" value="ECO:0007669"/>
    <property type="project" value="TreeGrafter"/>
</dbReference>
<evidence type="ECO:0000313" key="3">
    <source>
        <dbReference type="Proteomes" id="UP001187415"/>
    </source>
</evidence>
<protein>
    <submittedName>
        <fullName evidence="2">Uncharacterized protein</fullName>
    </submittedName>
</protein>
<proteinExistence type="predicted"/>
<dbReference type="Proteomes" id="UP001187415">
    <property type="component" value="Unassembled WGS sequence"/>
</dbReference>
<evidence type="ECO:0000313" key="2">
    <source>
        <dbReference type="EMBL" id="KAK2838213.1"/>
    </source>
</evidence>
<dbReference type="GO" id="GO:2000042">
    <property type="term" value="P:negative regulation of double-strand break repair via homologous recombination"/>
    <property type="evidence" value="ECO:0007669"/>
    <property type="project" value="TreeGrafter"/>
</dbReference>
<keyword evidence="3" id="KW-1185">Reference proteome</keyword>
<gene>
    <name evidence="2" type="ORF">Q5P01_015425</name>
</gene>
<dbReference type="PANTHER" id="PTHR41404:SF1">
    <property type="entry name" value="SHIELDIN COMPLEX SUBUNIT 3"/>
    <property type="match status" value="1"/>
</dbReference>
<dbReference type="InterPro" id="IPR039996">
    <property type="entry name" value="Shieldin_RINN1"/>
</dbReference>
<dbReference type="PANTHER" id="PTHR41404">
    <property type="entry name" value="SHIELDIN COMPLEX SUBUNIT 3"/>
    <property type="match status" value="1"/>
</dbReference>
<evidence type="ECO:0000256" key="1">
    <source>
        <dbReference type="SAM" id="MobiDB-lite"/>
    </source>
</evidence>
<accession>A0AA88MKF2</accession>